<organism evidence="5 6">
    <name type="scientific">Clostridium sartagoforme</name>
    <dbReference type="NCBI Taxonomy" id="84031"/>
    <lineage>
        <taxon>Bacteria</taxon>
        <taxon>Bacillati</taxon>
        <taxon>Bacillota</taxon>
        <taxon>Clostridia</taxon>
        <taxon>Eubacteriales</taxon>
        <taxon>Clostridiaceae</taxon>
        <taxon>Clostridium</taxon>
    </lineage>
</organism>
<sequence length="248" mass="29134">MKYIIFDLEFNQSSNKEDRVHQLPFEIIQIGALKLDEDFKTISTFNELVKPSVYKTVLPYIQDLTKITNEIVSTAKNFIDIYYDFINFIGKEDTIFIIWGIVDLRELHKNIIYFNLSTENLPKLFIDIQDYTSKYFKVPGGKRIGLRNALDFLSIDISSEFHNAFNDACYTAEIFKKLYNDLIKPKIYINTPIRIKAEPKKIVNYDCLILQIEKMYNKKLTSEEIGMIKLAYNMGKTNQFLVSIEKRK</sequence>
<proteinExistence type="predicted"/>
<dbReference type="PANTHER" id="PTHR23044:SF61">
    <property type="entry name" value="3'-5' EXORIBONUCLEASE 1-RELATED"/>
    <property type="match status" value="1"/>
</dbReference>
<gene>
    <name evidence="5" type="ORF">E5347_13280</name>
</gene>
<dbReference type="SMART" id="SM00479">
    <property type="entry name" value="EXOIII"/>
    <property type="match status" value="1"/>
</dbReference>
<keyword evidence="6" id="KW-1185">Reference proteome</keyword>
<evidence type="ECO:0000256" key="2">
    <source>
        <dbReference type="ARBA" id="ARBA00022801"/>
    </source>
</evidence>
<dbReference type="InterPro" id="IPR013520">
    <property type="entry name" value="Ribonucl_H"/>
</dbReference>
<dbReference type="InterPro" id="IPR012337">
    <property type="entry name" value="RNaseH-like_sf"/>
</dbReference>
<reference evidence="5 6" key="1">
    <citation type="submission" date="2019-04" db="EMBL/GenBank/DDBJ databases">
        <title>Microbes associate with the intestines of laboratory mice.</title>
        <authorList>
            <person name="Navarre W."/>
            <person name="Wong E."/>
            <person name="Huang K."/>
            <person name="Tropini C."/>
            <person name="Ng K."/>
            <person name="Yu B."/>
        </authorList>
    </citation>
    <scope>NUCLEOTIDE SEQUENCE [LARGE SCALE GENOMIC DNA]</scope>
    <source>
        <strain evidence="5 6">NM50_B9-20</strain>
    </source>
</reference>
<dbReference type="InterPro" id="IPR036397">
    <property type="entry name" value="RNaseH_sf"/>
</dbReference>
<dbReference type="InterPro" id="IPR047201">
    <property type="entry name" value="ERI-1_3'hExo-like"/>
</dbReference>
<comment type="caution">
    <text evidence="5">The sequence shown here is derived from an EMBL/GenBank/DDBJ whole genome shotgun (WGS) entry which is preliminary data.</text>
</comment>
<protein>
    <submittedName>
        <fullName evidence="5">Exonuclease domain-containing protein</fullName>
    </submittedName>
</protein>
<dbReference type="GO" id="GO:0000175">
    <property type="term" value="F:3'-5'-RNA exonuclease activity"/>
    <property type="evidence" value="ECO:0007669"/>
    <property type="project" value="InterPro"/>
</dbReference>
<dbReference type="PANTHER" id="PTHR23044">
    <property type="entry name" value="3'-5' EXONUCLEASE ERI1-RELATED"/>
    <property type="match status" value="1"/>
</dbReference>
<dbReference type="GO" id="GO:0003676">
    <property type="term" value="F:nucleic acid binding"/>
    <property type="evidence" value="ECO:0007669"/>
    <property type="project" value="InterPro"/>
</dbReference>
<dbReference type="InterPro" id="IPR051274">
    <property type="entry name" value="3-5_Exoribonuclease"/>
</dbReference>
<feature type="domain" description="Exonuclease" evidence="4">
    <location>
        <begin position="2"/>
        <end position="184"/>
    </location>
</feature>
<accession>A0A4S2DGF4</accession>
<dbReference type="EMBL" id="SRYR01000009">
    <property type="protein sequence ID" value="TGY41138.1"/>
    <property type="molecule type" value="Genomic_DNA"/>
</dbReference>
<evidence type="ECO:0000256" key="1">
    <source>
        <dbReference type="ARBA" id="ARBA00022722"/>
    </source>
</evidence>
<evidence type="ECO:0000259" key="4">
    <source>
        <dbReference type="SMART" id="SM00479"/>
    </source>
</evidence>
<evidence type="ECO:0000256" key="3">
    <source>
        <dbReference type="ARBA" id="ARBA00022839"/>
    </source>
</evidence>
<evidence type="ECO:0000313" key="5">
    <source>
        <dbReference type="EMBL" id="TGY41138.1"/>
    </source>
</evidence>
<name>A0A4S2DGF4_9CLOT</name>
<keyword evidence="1" id="KW-0540">Nuclease</keyword>
<dbReference type="Gene3D" id="3.30.420.10">
    <property type="entry name" value="Ribonuclease H-like superfamily/Ribonuclease H"/>
    <property type="match status" value="1"/>
</dbReference>
<dbReference type="CDD" id="cd06133">
    <property type="entry name" value="ERI-1_3'hExo_like"/>
    <property type="match status" value="1"/>
</dbReference>
<dbReference type="SUPFAM" id="SSF53098">
    <property type="entry name" value="Ribonuclease H-like"/>
    <property type="match status" value="1"/>
</dbReference>
<dbReference type="RefSeq" id="WP_136007714.1">
    <property type="nucleotide sequence ID" value="NZ_SRYR01000009.1"/>
</dbReference>
<keyword evidence="2" id="KW-0378">Hydrolase</keyword>
<keyword evidence="3 5" id="KW-0269">Exonuclease</keyword>
<dbReference type="Pfam" id="PF00929">
    <property type="entry name" value="RNase_T"/>
    <property type="match status" value="1"/>
</dbReference>
<dbReference type="AlphaFoldDB" id="A0A4S2DGF4"/>
<evidence type="ECO:0000313" key="6">
    <source>
        <dbReference type="Proteomes" id="UP000306888"/>
    </source>
</evidence>
<dbReference type="OrthoDB" id="159416at2"/>
<dbReference type="Proteomes" id="UP000306888">
    <property type="component" value="Unassembled WGS sequence"/>
</dbReference>